<keyword evidence="3" id="KW-1185">Reference proteome</keyword>
<dbReference type="EnsemblMetazoa" id="CJA25157.1">
    <property type="protein sequence ID" value="CJA25157.1"/>
    <property type="gene ID" value="WBGene00180729"/>
</dbReference>
<dbReference type="InterPro" id="IPR002213">
    <property type="entry name" value="UDP_glucos_trans"/>
</dbReference>
<evidence type="ECO:0000313" key="2">
    <source>
        <dbReference type="EnsemblMetazoa" id="CJA25157.1"/>
    </source>
</evidence>
<reference evidence="2" key="2">
    <citation type="submission" date="2022-06" db="UniProtKB">
        <authorList>
            <consortium name="EnsemblMetazoa"/>
        </authorList>
    </citation>
    <scope>IDENTIFICATION</scope>
    <source>
        <strain evidence="2">DF5081</strain>
    </source>
</reference>
<protein>
    <submittedName>
        <fullName evidence="2">Glucuronosyltransferase</fullName>
    </submittedName>
</protein>
<evidence type="ECO:0000313" key="3">
    <source>
        <dbReference type="Proteomes" id="UP000005237"/>
    </source>
</evidence>
<keyword evidence="1" id="KW-0808">Transferase</keyword>
<organism evidence="2 3">
    <name type="scientific">Caenorhabditis japonica</name>
    <dbReference type="NCBI Taxonomy" id="281687"/>
    <lineage>
        <taxon>Eukaryota</taxon>
        <taxon>Metazoa</taxon>
        <taxon>Ecdysozoa</taxon>
        <taxon>Nematoda</taxon>
        <taxon>Chromadorea</taxon>
        <taxon>Rhabditida</taxon>
        <taxon>Rhabditina</taxon>
        <taxon>Rhabditomorpha</taxon>
        <taxon>Rhabditoidea</taxon>
        <taxon>Rhabditidae</taxon>
        <taxon>Peloderinae</taxon>
        <taxon>Caenorhabditis</taxon>
    </lineage>
</organism>
<name>A0A8R1E774_CAEJA</name>
<dbReference type="Proteomes" id="UP000005237">
    <property type="component" value="Unassembled WGS sequence"/>
</dbReference>
<sequence>MRTVLIFLTLPFLVCSLNVLFYVFALAQSHIPFHNTAIKVLLDRGHTVDVVIARYNEMVDIHYPKGVRRNYTYGYDDANYWSKYAVHLENIFEIKPTPWAEFTRYDNAAFELCETAVRDPNLIEFIKHGQYHIGIGSDYDPCANVIMHAAGVPVKASMIPTPMFPQQVLPAGLPTPASLYGSLFVSMNYVLGCRESLQNFIVHLDKRGISYMRHYNQQM</sequence>
<reference evidence="3" key="1">
    <citation type="submission" date="2010-08" db="EMBL/GenBank/DDBJ databases">
        <authorList>
            <consortium name="Caenorhabditis japonica Sequencing Consortium"/>
            <person name="Wilson R.K."/>
        </authorList>
    </citation>
    <scope>NUCLEOTIDE SEQUENCE [LARGE SCALE GENOMIC DNA]</scope>
    <source>
        <strain evidence="3">DF5081</strain>
    </source>
</reference>
<proteinExistence type="predicted"/>
<dbReference type="GO" id="GO:0008194">
    <property type="term" value="F:UDP-glycosyltransferase activity"/>
    <property type="evidence" value="ECO:0007669"/>
    <property type="project" value="InterPro"/>
</dbReference>
<evidence type="ECO:0000256" key="1">
    <source>
        <dbReference type="ARBA" id="ARBA00022679"/>
    </source>
</evidence>
<dbReference type="AlphaFoldDB" id="A0A8R1E774"/>
<accession>A0A8R1E774</accession>
<dbReference type="SUPFAM" id="SSF53756">
    <property type="entry name" value="UDP-Glycosyltransferase/glycogen phosphorylase"/>
    <property type="match status" value="1"/>
</dbReference>
<dbReference type="Pfam" id="PF00201">
    <property type="entry name" value="UDPGT"/>
    <property type="match status" value="1"/>
</dbReference>